<evidence type="ECO:0000256" key="1">
    <source>
        <dbReference type="ARBA" id="ARBA00004613"/>
    </source>
</evidence>
<dbReference type="Pfam" id="PF00021">
    <property type="entry name" value="UPAR_LY6"/>
    <property type="match status" value="2"/>
</dbReference>
<dbReference type="PANTHER" id="PTHR20914">
    <property type="entry name" value="LY6/PLAUR DOMAIN-CONTAINING PROTEIN 8"/>
    <property type="match status" value="1"/>
</dbReference>
<dbReference type="PANTHER" id="PTHR20914:SF2">
    <property type="entry name" value="LY6_PLAUR DOMAIN-CONTAINING PROTEIN 8"/>
    <property type="match status" value="1"/>
</dbReference>
<reference evidence="5" key="1">
    <citation type="submission" date="2025-08" db="UniProtKB">
        <authorList>
            <consortium name="Ensembl"/>
        </authorList>
    </citation>
    <scope>IDENTIFICATION</scope>
</reference>
<sequence>MKGILIAGVFAAFAITVIGERSPLLDKHPCSCVLVVDFYSLECRQCQSLNNSCSIQVVTCEEGSLSCVESSVNSTLGGSLYSYQNKFCSKSNCTKNETTQVAFTVHVFDDQSYHFASQCCQDGQCSISQTVTNTQCSACYSYNTTTCQEKTRQCFEGEQCVHIIAVQVNDTEHMLELKGCSDISQSVCETLAPENTTFGEFIFQKVQCTNATKISSTTTLAATTTTSTAIKASFASSVFGSLLLLKLLF</sequence>
<reference evidence="5" key="2">
    <citation type="submission" date="2025-09" db="UniProtKB">
        <authorList>
            <consortium name="Ensembl"/>
        </authorList>
    </citation>
    <scope>IDENTIFICATION</scope>
</reference>
<feature type="domain" description="UPAR/Ly6" evidence="4">
    <location>
        <begin position="133"/>
        <end position="196"/>
    </location>
</feature>
<dbReference type="GO" id="GO:0050829">
    <property type="term" value="P:defense response to Gram-negative bacterium"/>
    <property type="evidence" value="ECO:0007669"/>
    <property type="project" value="Ensembl"/>
</dbReference>
<keyword evidence="3" id="KW-0732">Signal</keyword>
<dbReference type="AlphaFoldDB" id="A0A8C2LWD9"/>
<proteinExistence type="predicted"/>
<protein>
    <submittedName>
        <fullName evidence="5">LY6/PLAUR domain containing 8</fullName>
    </submittedName>
</protein>
<accession>A0A8C2LWD9</accession>
<dbReference type="InterPro" id="IPR050918">
    <property type="entry name" value="CNF-like_PLA2_Inhibitor"/>
</dbReference>
<dbReference type="OMA" id="FHFASQC"/>
<feature type="signal peptide" evidence="3">
    <location>
        <begin position="1"/>
        <end position="19"/>
    </location>
</feature>
<feature type="chain" id="PRO_5034611682" evidence="3">
    <location>
        <begin position="20"/>
        <end position="249"/>
    </location>
</feature>
<dbReference type="Proteomes" id="UP000694386">
    <property type="component" value="Unplaced"/>
</dbReference>
<feature type="domain" description="UPAR/Ly6" evidence="4">
    <location>
        <begin position="40"/>
        <end position="125"/>
    </location>
</feature>
<keyword evidence="2" id="KW-0964">Secreted</keyword>
<evidence type="ECO:0000256" key="3">
    <source>
        <dbReference type="SAM" id="SignalP"/>
    </source>
</evidence>
<evidence type="ECO:0000313" key="5">
    <source>
        <dbReference type="Ensembl" id="ENSCGRP00001010165.1"/>
    </source>
</evidence>
<evidence type="ECO:0000256" key="2">
    <source>
        <dbReference type="ARBA" id="ARBA00022525"/>
    </source>
</evidence>
<organism evidence="5 6">
    <name type="scientific">Cricetulus griseus</name>
    <name type="common">Chinese hamster</name>
    <name type="synonym">Cricetulus barabensis griseus</name>
    <dbReference type="NCBI Taxonomy" id="10029"/>
    <lineage>
        <taxon>Eukaryota</taxon>
        <taxon>Metazoa</taxon>
        <taxon>Chordata</taxon>
        <taxon>Craniata</taxon>
        <taxon>Vertebrata</taxon>
        <taxon>Euteleostomi</taxon>
        <taxon>Mammalia</taxon>
        <taxon>Eutheria</taxon>
        <taxon>Euarchontoglires</taxon>
        <taxon>Glires</taxon>
        <taxon>Rodentia</taxon>
        <taxon>Myomorpha</taxon>
        <taxon>Muroidea</taxon>
        <taxon>Cricetidae</taxon>
        <taxon>Cricetinae</taxon>
        <taxon>Cricetulus</taxon>
    </lineage>
</organism>
<name>A0A8C2LWD9_CRIGR</name>
<dbReference type="InterPro" id="IPR016054">
    <property type="entry name" value="LY6_UPA_recep-like"/>
</dbReference>
<evidence type="ECO:0000259" key="4">
    <source>
        <dbReference type="Pfam" id="PF00021"/>
    </source>
</evidence>
<dbReference type="GO" id="GO:0005615">
    <property type="term" value="C:extracellular space"/>
    <property type="evidence" value="ECO:0007669"/>
    <property type="project" value="Ensembl"/>
</dbReference>
<comment type="subcellular location">
    <subcellularLocation>
        <location evidence="1">Secreted</location>
    </subcellularLocation>
</comment>
<dbReference type="Ensembl" id="ENSCGRT00001014386.1">
    <property type="protein sequence ID" value="ENSCGRP00001010165.1"/>
    <property type="gene ID" value="ENSCGRG00001012127.1"/>
</dbReference>
<evidence type="ECO:0000313" key="6">
    <source>
        <dbReference type="Proteomes" id="UP000694386"/>
    </source>
</evidence>